<reference evidence="3" key="1">
    <citation type="journal article" date="2009" name="Science">
        <title>The B73 maize genome: complexity, diversity, and dynamics.</title>
        <authorList>
            <person name="Schnable P.S."/>
            <person name="Ware D."/>
            <person name="Fulton R.S."/>
            <person name="Stein J.C."/>
            <person name="Wei F."/>
            <person name="Pasternak S."/>
            <person name="Liang C."/>
            <person name="Zhang J."/>
            <person name="Fulton L."/>
            <person name="Graves T.A."/>
            <person name="Minx P."/>
            <person name="Reily A.D."/>
            <person name="Courtney L."/>
            <person name="Kruchowski S.S."/>
            <person name="Tomlinson C."/>
            <person name="Strong C."/>
            <person name="Delehaunty K."/>
            <person name="Fronick C."/>
            <person name="Courtney B."/>
            <person name="Rock S.M."/>
            <person name="Belter E."/>
            <person name="Du F."/>
            <person name="Kim K."/>
            <person name="Abbott R.M."/>
            <person name="Cotton M."/>
            <person name="Levy A."/>
            <person name="Marchetto P."/>
            <person name="Ochoa K."/>
            <person name="Jackson S.M."/>
            <person name="Gillam B."/>
            <person name="Chen W."/>
            <person name="Yan L."/>
            <person name="Higginbotham J."/>
            <person name="Cardenas M."/>
            <person name="Waligorski J."/>
            <person name="Applebaum E."/>
            <person name="Phelps L."/>
            <person name="Falcone J."/>
            <person name="Kanchi K."/>
            <person name="Thane T."/>
            <person name="Scimone A."/>
            <person name="Thane N."/>
            <person name="Henke J."/>
            <person name="Wang T."/>
            <person name="Ruppert J."/>
            <person name="Shah N."/>
            <person name="Rotter K."/>
            <person name="Hodges J."/>
            <person name="Ingenthron E."/>
            <person name="Cordes M."/>
            <person name="Kohlberg S."/>
            <person name="Sgro J."/>
            <person name="Delgado B."/>
            <person name="Mead K."/>
            <person name="Chinwalla A."/>
            <person name="Leonard S."/>
            <person name="Crouse K."/>
            <person name="Collura K."/>
            <person name="Kudrna D."/>
            <person name="Currie J."/>
            <person name="He R."/>
            <person name="Angelova A."/>
            <person name="Rajasekar S."/>
            <person name="Mueller T."/>
            <person name="Lomeli R."/>
            <person name="Scara G."/>
            <person name="Ko A."/>
            <person name="Delaney K."/>
            <person name="Wissotski M."/>
            <person name="Lopez G."/>
            <person name="Campos D."/>
            <person name="Braidotti M."/>
            <person name="Ashley E."/>
            <person name="Golser W."/>
            <person name="Kim H."/>
            <person name="Lee S."/>
            <person name="Lin J."/>
            <person name="Dujmic Z."/>
            <person name="Kim W."/>
            <person name="Talag J."/>
            <person name="Zuccolo A."/>
            <person name="Fan C."/>
            <person name="Sebastian A."/>
            <person name="Kramer M."/>
            <person name="Spiegel L."/>
            <person name="Nascimento L."/>
            <person name="Zutavern T."/>
            <person name="Miller B."/>
            <person name="Ambroise C."/>
            <person name="Muller S."/>
            <person name="Spooner W."/>
            <person name="Narechania A."/>
            <person name="Ren L."/>
            <person name="Wei S."/>
            <person name="Kumari S."/>
            <person name="Faga B."/>
            <person name="Levy M.J."/>
            <person name="McMahan L."/>
            <person name="Van Buren P."/>
            <person name="Vaughn M.W."/>
            <person name="Ying K."/>
            <person name="Yeh C.-T."/>
            <person name="Emrich S.J."/>
            <person name="Jia Y."/>
            <person name="Kalyanaraman A."/>
            <person name="Hsia A.-P."/>
            <person name="Barbazuk W.B."/>
            <person name="Baucom R.S."/>
            <person name="Brutnell T.P."/>
            <person name="Carpita N.C."/>
            <person name="Chaparro C."/>
            <person name="Chia J.-M."/>
            <person name="Deragon J.-M."/>
            <person name="Estill J.C."/>
            <person name="Fu Y."/>
            <person name="Jeddeloh J.A."/>
            <person name="Han Y."/>
            <person name="Lee H."/>
            <person name="Li P."/>
            <person name="Lisch D.R."/>
            <person name="Liu S."/>
            <person name="Liu Z."/>
            <person name="Nagel D.H."/>
            <person name="McCann M.C."/>
            <person name="SanMiguel P."/>
            <person name="Myers A.M."/>
            <person name="Nettleton D."/>
            <person name="Nguyen J."/>
            <person name="Penning B.W."/>
            <person name="Ponnala L."/>
            <person name="Schneider K.L."/>
            <person name="Schwartz D.C."/>
            <person name="Sharma A."/>
            <person name="Soderlund C."/>
            <person name="Springer N.M."/>
            <person name="Sun Q."/>
            <person name="Wang H."/>
            <person name="Waterman M."/>
            <person name="Westerman R."/>
            <person name="Wolfgruber T.K."/>
            <person name="Yang L."/>
            <person name="Yu Y."/>
            <person name="Zhang L."/>
            <person name="Zhou S."/>
            <person name="Zhu Q."/>
            <person name="Bennetzen J.L."/>
            <person name="Dawe R.K."/>
            <person name="Jiang J."/>
            <person name="Jiang N."/>
            <person name="Presting G.G."/>
            <person name="Wessler S.R."/>
            <person name="Aluru S."/>
            <person name="Martienssen R.A."/>
            <person name="Clifton S.W."/>
            <person name="McCombie W.R."/>
            <person name="Wing R.A."/>
            <person name="Wilson R.K."/>
        </authorList>
    </citation>
    <scope>NUCLEOTIDE SEQUENCE [LARGE SCALE GENOMIC DNA]</scope>
    <source>
        <strain evidence="3">cv. B73</strain>
    </source>
</reference>
<evidence type="ECO:0000313" key="3">
    <source>
        <dbReference type="Proteomes" id="UP000007305"/>
    </source>
</evidence>
<keyword evidence="3" id="KW-1185">Reference proteome</keyword>
<dbReference type="EnsemblPlants" id="Zm00001eb246460_T001">
    <property type="protein sequence ID" value="Zm00001eb246460_P001"/>
    <property type="gene ID" value="Zm00001eb246460"/>
</dbReference>
<dbReference type="InParanoid" id="A0A804PKB7"/>
<evidence type="ECO:0000313" key="2">
    <source>
        <dbReference type="EnsemblPlants" id="Zm00001eb246460_P001"/>
    </source>
</evidence>
<dbReference type="AlphaFoldDB" id="A0A804PKB7"/>
<name>A0A804PKB7_MAIZE</name>
<proteinExistence type="predicted"/>
<dbReference type="PANTHER" id="PTHR33170">
    <property type="entry name" value="DUF4283 DOMAIN-CONTAINING PROTEIN-RELATED"/>
    <property type="match status" value="1"/>
</dbReference>
<feature type="region of interest" description="Disordered" evidence="1">
    <location>
        <begin position="1"/>
        <end position="35"/>
    </location>
</feature>
<reference evidence="2" key="3">
    <citation type="submission" date="2021-05" db="UniProtKB">
        <authorList>
            <consortium name="EnsemblPlants"/>
        </authorList>
    </citation>
    <scope>IDENTIFICATION</scope>
    <source>
        <strain evidence="2">cv. B73</strain>
    </source>
</reference>
<sequence>MDRRPPPQQPQPAQGGSSGVGRAVARSGFQYDGPNNFRPGYGGITICIGAARGRDQAMAEEVEVSPEEEEIFCHLRQEEAAEAEALLQQALNAIQNLNAEKGVGVSGQQVQAGGASSGGDKSKPVPLIEITKKKEGQDDQGLGAKANAKAHCHRCFAKGHVISGCTVELFCEVIEGEIGGANVTMELERLLPGGTPWVVEQIDPKTFKTVFPSAAELMRMIEWGPVKAKSQKATLEFKANSAGGELRLMLTSVIDPQAILISVDVEIDKIIYEVHLWVEGGSTVGVPMTKPEESFVDEDGKEEGDDGEEVDLLDDNHVSGNNQEKEAEGNGGNNSMYKEGNQHVQNLNGEEGVCAADVGQMQPSQAVDAEVRNTPDCYANKVWQLAAIPEVVQAVASGRKRRSGNTDEHSLVRAERLKAKHNGVAPDRSVTATSARAADRGAKVFGEMPLRGSHASTASFGRSIDEMPPAVQPRGSALPWPGCAVVRRAGRHIRSRALRWAAEGQKSKPAIWDA</sequence>
<feature type="region of interest" description="Disordered" evidence="1">
    <location>
        <begin position="288"/>
        <end position="340"/>
    </location>
</feature>
<evidence type="ECO:0000256" key="1">
    <source>
        <dbReference type="SAM" id="MobiDB-lite"/>
    </source>
</evidence>
<reference evidence="2" key="2">
    <citation type="submission" date="2019-07" db="EMBL/GenBank/DDBJ databases">
        <authorList>
            <person name="Seetharam A."/>
            <person name="Woodhouse M."/>
            <person name="Cannon E."/>
        </authorList>
    </citation>
    <scope>NUCLEOTIDE SEQUENCE [LARGE SCALE GENOMIC DNA]</scope>
    <source>
        <strain evidence="2">cv. B73</strain>
    </source>
</reference>
<protein>
    <recommendedName>
        <fullName evidence="4">DUF4283 domain-containing protein</fullName>
    </recommendedName>
</protein>
<organism evidence="2 3">
    <name type="scientific">Zea mays</name>
    <name type="common">Maize</name>
    <dbReference type="NCBI Taxonomy" id="4577"/>
    <lineage>
        <taxon>Eukaryota</taxon>
        <taxon>Viridiplantae</taxon>
        <taxon>Streptophyta</taxon>
        <taxon>Embryophyta</taxon>
        <taxon>Tracheophyta</taxon>
        <taxon>Spermatophyta</taxon>
        <taxon>Magnoliopsida</taxon>
        <taxon>Liliopsida</taxon>
        <taxon>Poales</taxon>
        <taxon>Poaceae</taxon>
        <taxon>PACMAD clade</taxon>
        <taxon>Panicoideae</taxon>
        <taxon>Andropogonodae</taxon>
        <taxon>Andropogoneae</taxon>
        <taxon>Tripsacinae</taxon>
        <taxon>Zea</taxon>
    </lineage>
</organism>
<feature type="compositionally biased region" description="Acidic residues" evidence="1">
    <location>
        <begin position="294"/>
        <end position="313"/>
    </location>
</feature>
<dbReference type="Gramene" id="Zm00001eb246460_T001">
    <property type="protein sequence ID" value="Zm00001eb246460_P001"/>
    <property type="gene ID" value="Zm00001eb246460"/>
</dbReference>
<feature type="compositionally biased region" description="Pro residues" evidence="1">
    <location>
        <begin position="1"/>
        <end position="10"/>
    </location>
</feature>
<accession>A0A804PKB7</accession>
<dbReference type="PANTHER" id="PTHR33170:SF41">
    <property type="entry name" value="CCHC-TYPE DOMAIN-CONTAINING PROTEIN"/>
    <property type="match status" value="1"/>
</dbReference>
<evidence type="ECO:0008006" key="4">
    <source>
        <dbReference type="Google" id="ProtNLM"/>
    </source>
</evidence>
<dbReference type="Proteomes" id="UP000007305">
    <property type="component" value="Chromosome 5"/>
</dbReference>